<evidence type="ECO:0000259" key="1">
    <source>
        <dbReference type="Pfam" id="PF20241"/>
    </source>
</evidence>
<dbReference type="InterPro" id="IPR046533">
    <property type="entry name" value="DUF6598"/>
</dbReference>
<comment type="caution">
    <text evidence="2">The sequence shown here is derived from an EMBL/GenBank/DDBJ whole genome shotgun (WGS) entry which is preliminary data.</text>
</comment>
<accession>A0A5J9V903</accession>
<dbReference type="PANTHER" id="PTHR33065">
    <property type="entry name" value="OS07G0486400 PROTEIN"/>
    <property type="match status" value="1"/>
</dbReference>
<proteinExistence type="predicted"/>
<feature type="non-terminal residue" evidence="2">
    <location>
        <position position="1"/>
    </location>
</feature>
<dbReference type="Proteomes" id="UP000324897">
    <property type="component" value="Chromosome 1"/>
</dbReference>
<gene>
    <name evidence="2" type="ORF">EJB05_24488</name>
</gene>
<name>A0A5J9V903_9POAL</name>
<sequence>MLSTMTPIPDEYEARKSLEVWDDPLRFSSERFELAAAAGGCPGAAMGGARGQWVGASLQLLAYEVEDQKTVRAPSRRWPPALARRDPLMEAPNRPVPSVARQDTFLFGSGPKIGLFTLFRDRFPHGSRNLAVCSGVKRDKFKPEGRHLIPSADDPVPASHGWMIFRSEQLIQGMNNEKNRGAVEEFDAHYGHVQPANSEVDETRARVNILYGVEDAGSAAVSVNNGKMDSQEAITDVDGNDHVSRESGFALCSDRKDNISEGNELSNGEEFASWADEEDFSSYEDDCTESYVFSLDAIENSSHRDGSLYKGTRQWQRDYCTADLNENLELENLRVGKILYNLAEMYSLRLQSIDTRTTRLGAMRLSDPTEDCVFEHGICMVHPTSRMLQIFSVKLAKIPVDSSLLELYGYIAVRDRLDPLRNYVVNIGRDEPIIVKQGSFIEMDGPKRGIELYGTILIEYDMRIKTGEHEKEDLQVIDGVSVIDDMGTESCHAFIGRFHGDCGAVDIIVSRLDNAVEATVEVVILDMQSNFDLCLDCFTSGLEEEIRLFRGAIGEPRALRQFVVAVVKVAGWI</sequence>
<organism evidence="2 3">
    <name type="scientific">Eragrostis curvula</name>
    <name type="common">weeping love grass</name>
    <dbReference type="NCBI Taxonomy" id="38414"/>
    <lineage>
        <taxon>Eukaryota</taxon>
        <taxon>Viridiplantae</taxon>
        <taxon>Streptophyta</taxon>
        <taxon>Embryophyta</taxon>
        <taxon>Tracheophyta</taxon>
        <taxon>Spermatophyta</taxon>
        <taxon>Magnoliopsida</taxon>
        <taxon>Liliopsida</taxon>
        <taxon>Poales</taxon>
        <taxon>Poaceae</taxon>
        <taxon>PACMAD clade</taxon>
        <taxon>Chloridoideae</taxon>
        <taxon>Eragrostideae</taxon>
        <taxon>Eragrostidinae</taxon>
        <taxon>Eragrostis</taxon>
    </lineage>
</organism>
<evidence type="ECO:0000313" key="3">
    <source>
        <dbReference type="Proteomes" id="UP000324897"/>
    </source>
</evidence>
<dbReference type="Pfam" id="PF20241">
    <property type="entry name" value="DUF6598"/>
    <property type="match status" value="1"/>
</dbReference>
<dbReference type="AlphaFoldDB" id="A0A5J9V903"/>
<reference evidence="2 3" key="1">
    <citation type="journal article" date="2019" name="Sci. Rep.">
        <title>A high-quality genome of Eragrostis curvula grass provides insights into Poaceae evolution and supports new strategies to enhance forage quality.</title>
        <authorList>
            <person name="Carballo J."/>
            <person name="Santos B.A.C.M."/>
            <person name="Zappacosta D."/>
            <person name="Garbus I."/>
            <person name="Selva J.P."/>
            <person name="Gallo C.A."/>
            <person name="Diaz A."/>
            <person name="Albertini E."/>
            <person name="Caccamo M."/>
            <person name="Echenique V."/>
        </authorList>
    </citation>
    <scope>NUCLEOTIDE SEQUENCE [LARGE SCALE GENOMIC DNA]</scope>
    <source>
        <strain evidence="3">cv. Victoria</strain>
        <tissue evidence="2">Leaf</tissue>
    </source>
</reference>
<protein>
    <recommendedName>
        <fullName evidence="1">DUF6598 domain-containing protein</fullName>
    </recommendedName>
</protein>
<keyword evidence="3" id="KW-1185">Reference proteome</keyword>
<dbReference type="Gramene" id="TVU32732">
    <property type="protein sequence ID" value="TVU32732"/>
    <property type="gene ID" value="EJB05_24488"/>
</dbReference>
<evidence type="ECO:0000313" key="2">
    <source>
        <dbReference type="EMBL" id="TVU32732.1"/>
    </source>
</evidence>
<dbReference type="EMBL" id="RWGY01000011">
    <property type="protein sequence ID" value="TVU32732.1"/>
    <property type="molecule type" value="Genomic_DNA"/>
</dbReference>
<dbReference type="PANTHER" id="PTHR33065:SF176">
    <property type="entry name" value="DUF6598 DOMAIN-CONTAINING PROTEIN"/>
    <property type="match status" value="1"/>
</dbReference>
<feature type="domain" description="DUF6598" evidence="1">
    <location>
        <begin position="387"/>
        <end position="566"/>
    </location>
</feature>